<gene>
    <name evidence="2" type="ORF">QYF49_05660</name>
</gene>
<comment type="caution">
    <text evidence="2">The sequence shown here is derived from an EMBL/GenBank/DDBJ whole genome shotgun (WGS) entry which is preliminary data.</text>
</comment>
<name>A0ABT8E3M3_9BACL</name>
<evidence type="ECO:0000313" key="2">
    <source>
        <dbReference type="EMBL" id="MDN4072516.1"/>
    </source>
</evidence>
<evidence type="ECO:0000313" key="3">
    <source>
        <dbReference type="Proteomes" id="UP001168694"/>
    </source>
</evidence>
<organism evidence="2 3">
    <name type="scientific">Fictibacillus terranigra</name>
    <dbReference type="NCBI Taxonomy" id="3058424"/>
    <lineage>
        <taxon>Bacteria</taxon>
        <taxon>Bacillati</taxon>
        <taxon>Bacillota</taxon>
        <taxon>Bacilli</taxon>
        <taxon>Bacillales</taxon>
        <taxon>Fictibacillaceae</taxon>
        <taxon>Fictibacillus</taxon>
    </lineage>
</organism>
<dbReference type="EMBL" id="JAUHLN010000001">
    <property type="protein sequence ID" value="MDN4072516.1"/>
    <property type="molecule type" value="Genomic_DNA"/>
</dbReference>
<evidence type="ECO:0000256" key="1">
    <source>
        <dbReference type="SAM" id="MobiDB-lite"/>
    </source>
</evidence>
<dbReference type="Proteomes" id="UP001168694">
    <property type="component" value="Unassembled WGS sequence"/>
</dbReference>
<sequence length="99" mass="11324">MRQSLNTGSRIGANRKTGSTLRNGTRRVQPVFLTLLFKRVRTVESLNRWPRFMFNFLDGAAISAISVTHDLMRTGKQMDLFEPTLKMMLNVQKPDLLKG</sequence>
<feature type="region of interest" description="Disordered" evidence="1">
    <location>
        <begin position="1"/>
        <end position="23"/>
    </location>
</feature>
<accession>A0ABT8E3M3</accession>
<proteinExistence type="predicted"/>
<protein>
    <submittedName>
        <fullName evidence="2">Uncharacterized protein</fullName>
    </submittedName>
</protein>
<keyword evidence="3" id="KW-1185">Reference proteome</keyword>
<reference evidence="2" key="1">
    <citation type="submission" date="2023-06" db="EMBL/GenBank/DDBJ databases">
        <title>Draft Genome Sequences of Representative Paenibacillus Polymyxa, Bacillus cereus, Fictibacillus sp., and Brevibacillus agri Strains Isolated from Amazonian Dark Earth.</title>
        <authorList>
            <person name="Pellegrinetti T.A."/>
            <person name="Cunha I.C.M."/>
            <person name="Chaves M.G."/>
            <person name="Freitas A.S."/>
            <person name="Silva A.V.R."/>
            <person name="Tsai S.M."/>
            <person name="Mendes L.W."/>
        </authorList>
    </citation>
    <scope>NUCLEOTIDE SEQUENCE</scope>
    <source>
        <strain evidence="2">CENA-BCM004</strain>
    </source>
</reference>